<feature type="transmembrane region" description="Helical" evidence="6">
    <location>
        <begin position="31"/>
        <end position="48"/>
    </location>
</feature>
<dbReference type="PANTHER" id="PTHR32322">
    <property type="entry name" value="INNER MEMBRANE TRANSPORTER"/>
    <property type="match status" value="1"/>
</dbReference>
<feature type="domain" description="EamA" evidence="7">
    <location>
        <begin position="136"/>
        <end position="266"/>
    </location>
</feature>
<dbReference type="AlphaFoldDB" id="A0AA37BSJ6"/>
<name>A0AA37BSJ6_9ARCH</name>
<keyword evidence="5 6" id="KW-0472">Membrane</keyword>
<proteinExistence type="predicted"/>
<feature type="transmembrane region" description="Helical" evidence="6">
    <location>
        <begin position="249"/>
        <end position="268"/>
    </location>
</feature>
<protein>
    <submittedName>
        <fullName evidence="8">EamA family transporter</fullName>
    </submittedName>
</protein>
<feature type="transmembrane region" description="Helical" evidence="6">
    <location>
        <begin position="225"/>
        <end position="243"/>
    </location>
</feature>
<feature type="transmembrane region" description="Helical" evidence="6">
    <location>
        <begin position="198"/>
        <end position="216"/>
    </location>
</feature>
<evidence type="ECO:0000256" key="5">
    <source>
        <dbReference type="ARBA" id="ARBA00023136"/>
    </source>
</evidence>
<dbReference type="EMBL" id="BMNY01000003">
    <property type="protein sequence ID" value="GGM78836.1"/>
    <property type="molecule type" value="Genomic_DNA"/>
</dbReference>
<keyword evidence="3 6" id="KW-0812">Transmembrane</keyword>
<keyword evidence="9" id="KW-1185">Reference proteome</keyword>
<reference evidence="8" key="1">
    <citation type="journal article" date="2014" name="Int. J. Syst. Evol. Microbiol.">
        <title>Complete genome sequence of Corynebacterium casei LMG S-19264T (=DSM 44701T), isolated from a smear-ripened cheese.</title>
        <authorList>
            <consortium name="US DOE Joint Genome Institute (JGI-PGF)"/>
            <person name="Walter F."/>
            <person name="Albersmeier A."/>
            <person name="Kalinowski J."/>
            <person name="Ruckert C."/>
        </authorList>
    </citation>
    <scope>NUCLEOTIDE SEQUENCE</scope>
    <source>
        <strain evidence="8">JCM 13583</strain>
    </source>
</reference>
<feature type="transmembrane region" description="Helical" evidence="6">
    <location>
        <begin position="110"/>
        <end position="127"/>
    </location>
</feature>
<feature type="transmembrane region" description="Helical" evidence="6">
    <location>
        <begin position="85"/>
        <end position="103"/>
    </location>
</feature>
<feature type="transmembrane region" description="Helical" evidence="6">
    <location>
        <begin position="167"/>
        <end position="186"/>
    </location>
</feature>
<feature type="transmembrane region" description="Helical" evidence="6">
    <location>
        <begin position="133"/>
        <end position="155"/>
    </location>
</feature>
<dbReference type="SUPFAM" id="SSF103481">
    <property type="entry name" value="Multidrug resistance efflux transporter EmrE"/>
    <property type="match status" value="2"/>
</dbReference>
<feature type="domain" description="EamA" evidence="7">
    <location>
        <begin position="10"/>
        <end position="124"/>
    </location>
</feature>
<evidence type="ECO:0000256" key="6">
    <source>
        <dbReference type="SAM" id="Phobius"/>
    </source>
</evidence>
<sequence>MRELKFLIPYVVFTSFSYFFAKDGLQYASPLAFMAFRYLIAGAILLAISRKLVLKMDVIYLTLFTVASTAFWIYGLAYVSPSQSAVLSYTMPLFSLPIAFLLVRESPSRMEVLGIVVGFAGVFIYGIPLVHGFTFLGMVLTIVNAVFWATFTVLYRRLREEEPISVNATQFVVGAAILFALSSFNFRVSFNLQFTEDLLWMATLGGALQFLLWNLMVRVSKVNRVTVLAFSVPIFTIVLEAVMNHSMPTYYGIAGVAVMFIGILISRLRGGISIVRPPQETVK</sequence>
<feature type="transmembrane region" description="Helical" evidence="6">
    <location>
        <begin position="60"/>
        <end position="79"/>
    </location>
</feature>
<comment type="subcellular location">
    <subcellularLocation>
        <location evidence="1">Cell membrane</location>
        <topology evidence="1">Multi-pass membrane protein</topology>
    </subcellularLocation>
</comment>
<organism evidence="8 9">
    <name type="scientific">Thermogymnomonas acidicola</name>
    <dbReference type="NCBI Taxonomy" id="399579"/>
    <lineage>
        <taxon>Archaea</taxon>
        <taxon>Methanobacteriati</taxon>
        <taxon>Thermoplasmatota</taxon>
        <taxon>Thermoplasmata</taxon>
        <taxon>Thermoplasmatales</taxon>
        <taxon>Thermogymnomonas</taxon>
    </lineage>
</organism>
<dbReference type="Proteomes" id="UP000632195">
    <property type="component" value="Unassembled WGS sequence"/>
</dbReference>
<reference evidence="8" key="2">
    <citation type="submission" date="2022-09" db="EMBL/GenBank/DDBJ databases">
        <authorList>
            <person name="Sun Q."/>
            <person name="Ohkuma M."/>
        </authorList>
    </citation>
    <scope>NUCLEOTIDE SEQUENCE</scope>
    <source>
        <strain evidence="8">JCM 13583</strain>
    </source>
</reference>
<dbReference type="InterPro" id="IPR000620">
    <property type="entry name" value="EamA_dom"/>
</dbReference>
<comment type="caution">
    <text evidence="8">The sequence shown here is derived from an EMBL/GenBank/DDBJ whole genome shotgun (WGS) entry which is preliminary data.</text>
</comment>
<dbReference type="InterPro" id="IPR050638">
    <property type="entry name" value="AA-Vitamin_Transporters"/>
</dbReference>
<dbReference type="GO" id="GO:0005886">
    <property type="term" value="C:plasma membrane"/>
    <property type="evidence" value="ECO:0007669"/>
    <property type="project" value="UniProtKB-SubCell"/>
</dbReference>
<dbReference type="PANTHER" id="PTHR32322:SF18">
    <property type="entry name" value="S-ADENOSYLMETHIONINE_S-ADENOSYLHOMOCYSTEINE TRANSPORTER"/>
    <property type="match status" value="1"/>
</dbReference>
<dbReference type="InterPro" id="IPR037185">
    <property type="entry name" value="EmrE-like"/>
</dbReference>
<gene>
    <name evidence="8" type="ORF">GCM10007108_16250</name>
</gene>
<evidence type="ECO:0000313" key="9">
    <source>
        <dbReference type="Proteomes" id="UP000632195"/>
    </source>
</evidence>
<dbReference type="Pfam" id="PF00892">
    <property type="entry name" value="EamA"/>
    <property type="match status" value="2"/>
</dbReference>
<evidence type="ECO:0000256" key="2">
    <source>
        <dbReference type="ARBA" id="ARBA00022475"/>
    </source>
</evidence>
<evidence type="ECO:0000313" key="8">
    <source>
        <dbReference type="EMBL" id="GGM78836.1"/>
    </source>
</evidence>
<dbReference type="RefSeq" id="WP_188681745.1">
    <property type="nucleotide sequence ID" value="NZ_BMNY01000003.1"/>
</dbReference>
<keyword evidence="2" id="KW-1003">Cell membrane</keyword>
<evidence type="ECO:0000259" key="7">
    <source>
        <dbReference type="Pfam" id="PF00892"/>
    </source>
</evidence>
<evidence type="ECO:0000256" key="3">
    <source>
        <dbReference type="ARBA" id="ARBA00022692"/>
    </source>
</evidence>
<accession>A0AA37BSJ6</accession>
<evidence type="ECO:0000256" key="4">
    <source>
        <dbReference type="ARBA" id="ARBA00022989"/>
    </source>
</evidence>
<keyword evidence="4 6" id="KW-1133">Transmembrane helix</keyword>
<evidence type="ECO:0000256" key="1">
    <source>
        <dbReference type="ARBA" id="ARBA00004651"/>
    </source>
</evidence>